<evidence type="ECO:0000313" key="7">
    <source>
        <dbReference type="Proteomes" id="UP001595962"/>
    </source>
</evidence>
<gene>
    <name evidence="6" type="ORF">ACFO3I_05575</name>
</gene>
<comment type="similarity">
    <text evidence="5">Belongs to the pyruvate, phosphate/water dikinase regulatory protein family. PSRP subfamily.</text>
</comment>
<organism evidence="6 7">
    <name type="scientific">Rheinheimera marina</name>
    <dbReference type="NCBI Taxonomy" id="1774958"/>
    <lineage>
        <taxon>Bacteria</taxon>
        <taxon>Pseudomonadati</taxon>
        <taxon>Pseudomonadota</taxon>
        <taxon>Gammaproteobacteria</taxon>
        <taxon>Chromatiales</taxon>
        <taxon>Chromatiaceae</taxon>
        <taxon>Rheinheimera</taxon>
    </lineage>
</organism>
<dbReference type="EMBL" id="JBHSGB010000005">
    <property type="protein sequence ID" value="MFC4654491.1"/>
    <property type="molecule type" value="Genomic_DNA"/>
</dbReference>
<dbReference type="GO" id="GO:0016740">
    <property type="term" value="F:transferase activity"/>
    <property type="evidence" value="ECO:0007669"/>
    <property type="project" value="UniProtKB-KW"/>
</dbReference>
<dbReference type="InterPro" id="IPR026530">
    <property type="entry name" value="PSRP"/>
</dbReference>
<protein>
    <recommendedName>
        <fullName evidence="5">Putative phosphoenolpyruvate synthase regulatory protein</fullName>
        <shortName evidence="5">PEP synthase regulatory protein</shortName>
        <shortName evidence="5">PSRP</shortName>
        <ecNumber evidence="5">2.7.11.33</ecNumber>
        <ecNumber evidence="5">2.7.4.28</ecNumber>
    </recommendedName>
    <alternativeName>
        <fullName evidence="5">Pyruvate, water dikinase regulatory protein</fullName>
    </alternativeName>
</protein>
<accession>A0ABV9JIV4</accession>
<dbReference type="PANTHER" id="PTHR31756">
    <property type="entry name" value="PYRUVATE, PHOSPHATE DIKINASE REGULATORY PROTEIN 1, CHLOROPLASTIC"/>
    <property type="match status" value="1"/>
</dbReference>
<dbReference type="NCBIfam" id="NF003742">
    <property type="entry name" value="PRK05339.1"/>
    <property type="match status" value="1"/>
</dbReference>
<keyword evidence="2 5" id="KW-0808">Transferase</keyword>
<evidence type="ECO:0000256" key="3">
    <source>
        <dbReference type="ARBA" id="ARBA00022741"/>
    </source>
</evidence>
<proteinExistence type="inferred from homology"/>
<comment type="catalytic activity">
    <reaction evidence="5">
        <text>[pyruvate, water dikinase] + ADP = [pyruvate, water dikinase]-phosphate + AMP + H(+)</text>
        <dbReference type="Rhea" id="RHEA:46020"/>
        <dbReference type="Rhea" id="RHEA-COMP:11425"/>
        <dbReference type="Rhea" id="RHEA-COMP:11426"/>
        <dbReference type="ChEBI" id="CHEBI:15378"/>
        <dbReference type="ChEBI" id="CHEBI:43176"/>
        <dbReference type="ChEBI" id="CHEBI:68546"/>
        <dbReference type="ChEBI" id="CHEBI:456215"/>
        <dbReference type="ChEBI" id="CHEBI:456216"/>
        <dbReference type="EC" id="2.7.11.33"/>
    </reaction>
</comment>
<sequence length="273" mass="31178">MRFPVRTAFYISDGTGITAEVFGHALLSLFPAEFDHITIPFVETEEIALQVKQRINDRYKTTGVRPLVFQTFVDDKLRLIINSSEGSCYDFLNAFVEPMQKELGLSAMPKTHRTHSIHEKTYDFRIDAVNFALANDDGSNLKDYAKADIILVGVSRSGKTPTSLYLALQYGIKAANYPFVPEDLDHLKLPAELRQHKNKLFGLTITPERLSQIREQRRPGSKYASLRQCKLELDEVEALYQRERMAYLNSTHLSIEEISAKIMAQTGLKRQKY</sequence>
<feature type="binding site" evidence="5">
    <location>
        <begin position="153"/>
        <end position="160"/>
    </location>
    <ligand>
        <name>ADP</name>
        <dbReference type="ChEBI" id="CHEBI:456216"/>
    </ligand>
</feature>
<keyword evidence="6" id="KW-0670">Pyruvate</keyword>
<dbReference type="EC" id="2.7.4.28" evidence="5"/>
<keyword evidence="7" id="KW-1185">Reference proteome</keyword>
<dbReference type="Proteomes" id="UP001595962">
    <property type="component" value="Unassembled WGS sequence"/>
</dbReference>
<reference evidence="7" key="1">
    <citation type="journal article" date="2019" name="Int. J. Syst. Evol. Microbiol.">
        <title>The Global Catalogue of Microorganisms (GCM) 10K type strain sequencing project: providing services to taxonomists for standard genome sequencing and annotation.</title>
        <authorList>
            <consortium name="The Broad Institute Genomics Platform"/>
            <consortium name="The Broad Institute Genome Sequencing Center for Infectious Disease"/>
            <person name="Wu L."/>
            <person name="Ma J."/>
        </authorList>
    </citation>
    <scope>NUCLEOTIDE SEQUENCE [LARGE SCALE GENOMIC DNA]</scope>
    <source>
        <strain evidence="7">DT28</strain>
    </source>
</reference>
<dbReference type="InterPro" id="IPR005177">
    <property type="entry name" value="Kinase-pyrophosphorylase"/>
</dbReference>
<evidence type="ECO:0000256" key="1">
    <source>
        <dbReference type="ARBA" id="ARBA00022527"/>
    </source>
</evidence>
<evidence type="ECO:0000256" key="5">
    <source>
        <dbReference type="HAMAP-Rule" id="MF_01062"/>
    </source>
</evidence>
<dbReference type="Pfam" id="PF03618">
    <property type="entry name" value="Kinase-PPPase"/>
    <property type="match status" value="1"/>
</dbReference>
<keyword evidence="1 5" id="KW-0723">Serine/threonine-protein kinase</keyword>
<evidence type="ECO:0000256" key="2">
    <source>
        <dbReference type="ARBA" id="ARBA00022679"/>
    </source>
</evidence>
<keyword evidence="4 5" id="KW-0418">Kinase</keyword>
<name>A0ABV9JIV4_9GAMM</name>
<evidence type="ECO:0000313" key="6">
    <source>
        <dbReference type="EMBL" id="MFC4654491.1"/>
    </source>
</evidence>
<evidence type="ECO:0000256" key="4">
    <source>
        <dbReference type="ARBA" id="ARBA00022777"/>
    </source>
</evidence>
<dbReference type="EC" id="2.7.11.33" evidence="5"/>
<dbReference type="PANTHER" id="PTHR31756:SF3">
    <property type="entry name" value="PYRUVATE, PHOSPHATE DIKINASE REGULATORY PROTEIN 1, CHLOROPLASTIC"/>
    <property type="match status" value="1"/>
</dbReference>
<dbReference type="HAMAP" id="MF_01062">
    <property type="entry name" value="PSRP"/>
    <property type="match status" value="1"/>
</dbReference>
<comment type="catalytic activity">
    <reaction evidence="5">
        <text>[pyruvate, water dikinase]-phosphate + phosphate + H(+) = [pyruvate, water dikinase] + diphosphate</text>
        <dbReference type="Rhea" id="RHEA:48580"/>
        <dbReference type="Rhea" id="RHEA-COMP:11425"/>
        <dbReference type="Rhea" id="RHEA-COMP:11426"/>
        <dbReference type="ChEBI" id="CHEBI:15378"/>
        <dbReference type="ChEBI" id="CHEBI:33019"/>
        <dbReference type="ChEBI" id="CHEBI:43176"/>
        <dbReference type="ChEBI" id="CHEBI:43474"/>
        <dbReference type="ChEBI" id="CHEBI:68546"/>
        <dbReference type="EC" id="2.7.4.28"/>
    </reaction>
</comment>
<dbReference type="RefSeq" id="WP_377332421.1">
    <property type="nucleotide sequence ID" value="NZ_JBHSGB010000005.1"/>
</dbReference>
<keyword evidence="3 5" id="KW-0547">Nucleotide-binding</keyword>
<comment type="function">
    <text evidence="5">Bifunctional serine/threonine kinase and phosphorylase involved in the regulation of the phosphoenolpyruvate synthase (PEPS) by catalyzing its phosphorylation/dephosphorylation.</text>
</comment>
<comment type="caution">
    <text evidence="6">The sequence shown here is derived from an EMBL/GenBank/DDBJ whole genome shotgun (WGS) entry which is preliminary data.</text>
</comment>